<sequence>MLLKIITIIFVLNLFSSIAKSVQNTQFNETKAIIVLREKFEILRNKVDDLTKKLHQSDDGTSYARCAEATSDQNTEINKINGFIELKAKFKIGDYKIVIDEHEKERKVLDGGRLYPRSCAEATAVFKHSGIFELMVPDRLPFKVACDAETEDGNWTIILRRMDGTVNFNRNWKEYKKGFGDVSGEFFLGLDNIHAMTTDQKQELMVIVEDFKGDERYELYSEFAIGSELDAYNLHTLGEATGNAGDSLRHHHNHKFSTFDRDNDDDPRNCAQLYTGAWWHVGCHHSQLTGTYNNVESGMGVNWFHFRGHIYSLKRALMMIRPKK</sequence>
<evidence type="ECO:0000259" key="2">
    <source>
        <dbReference type="PROSITE" id="PS51406"/>
    </source>
</evidence>
<dbReference type="InterPro" id="IPR036056">
    <property type="entry name" value="Fibrinogen-like_C"/>
</dbReference>
<dbReference type="SMART" id="SM00186">
    <property type="entry name" value="FBG"/>
    <property type="match status" value="1"/>
</dbReference>
<accession>A0A6P8W9D4</accession>
<proteinExistence type="predicted"/>
<evidence type="ECO:0000256" key="1">
    <source>
        <dbReference type="SAM" id="SignalP"/>
    </source>
</evidence>
<dbReference type="AlphaFoldDB" id="A0A6P8W9D4"/>
<feature type="signal peptide" evidence="1">
    <location>
        <begin position="1"/>
        <end position="21"/>
    </location>
</feature>
<protein>
    <submittedName>
        <fullName evidence="4">Microfibril-associated glycoprotein 4-like isoform X1</fullName>
    </submittedName>
</protein>
<dbReference type="InterPro" id="IPR002181">
    <property type="entry name" value="Fibrinogen_a/b/g_C_dom"/>
</dbReference>
<reference evidence="4" key="1">
    <citation type="submission" date="2025-08" db="UniProtKB">
        <authorList>
            <consortium name="RefSeq"/>
        </authorList>
    </citation>
    <scope>IDENTIFICATION</scope>
    <source>
        <strain evidence="4">15112-1751.03</strain>
        <tissue evidence="4">Whole Adult</tissue>
    </source>
</reference>
<dbReference type="CDD" id="cd00087">
    <property type="entry name" value="FReD"/>
    <property type="match status" value="1"/>
</dbReference>
<organism evidence="3 4">
    <name type="scientific">Drosophila albomicans</name>
    <name type="common">Fruit fly</name>
    <dbReference type="NCBI Taxonomy" id="7291"/>
    <lineage>
        <taxon>Eukaryota</taxon>
        <taxon>Metazoa</taxon>
        <taxon>Ecdysozoa</taxon>
        <taxon>Arthropoda</taxon>
        <taxon>Hexapoda</taxon>
        <taxon>Insecta</taxon>
        <taxon>Pterygota</taxon>
        <taxon>Neoptera</taxon>
        <taxon>Endopterygota</taxon>
        <taxon>Diptera</taxon>
        <taxon>Brachycera</taxon>
        <taxon>Muscomorpha</taxon>
        <taxon>Ephydroidea</taxon>
        <taxon>Drosophilidae</taxon>
        <taxon>Drosophila</taxon>
    </lineage>
</organism>
<gene>
    <name evidence="4" type="primary">LOC117565222</name>
</gene>
<keyword evidence="1" id="KW-0732">Signal</keyword>
<dbReference type="PANTHER" id="PTHR19143">
    <property type="entry name" value="FIBRINOGEN/TENASCIN/ANGIOPOEITIN"/>
    <property type="match status" value="1"/>
</dbReference>
<dbReference type="Proteomes" id="UP000515160">
    <property type="component" value="Chromosome 2L"/>
</dbReference>
<dbReference type="OrthoDB" id="6145874at2759"/>
<dbReference type="Pfam" id="PF00147">
    <property type="entry name" value="Fibrinogen_C"/>
    <property type="match status" value="1"/>
</dbReference>
<feature type="domain" description="Fibrinogen C-terminal" evidence="2">
    <location>
        <begin position="110"/>
        <end position="324"/>
    </location>
</feature>
<dbReference type="RefSeq" id="XP_034100119.1">
    <property type="nucleotide sequence ID" value="XM_034244228.2"/>
</dbReference>
<evidence type="ECO:0000313" key="3">
    <source>
        <dbReference type="Proteomes" id="UP000515160"/>
    </source>
</evidence>
<feature type="chain" id="PRO_5028474797" evidence="1">
    <location>
        <begin position="22"/>
        <end position="324"/>
    </location>
</feature>
<dbReference type="PROSITE" id="PS51406">
    <property type="entry name" value="FIBRINOGEN_C_2"/>
    <property type="match status" value="1"/>
</dbReference>
<dbReference type="SUPFAM" id="SSF56496">
    <property type="entry name" value="Fibrinogen C-terminal domain-like"/>
    <property type="match status" value="1"/>
</dbReference>
<evidence type="ECO:0000313" key="4">
    <source>
        <dbReference type="RefSeq" id="XP_034100119.1"/>
    </source>
</evidence>
<dbReference type="GO" id="GO:0005615">
    <property type="term" value="C:extracellular space"/>
    <property type="evidence" value="ECO:0007669"/>
    <property type="project" value="TreeGrafter"/>
</dbReference>
<name>A0A6P8W9D4_DROAB</name>
<dbReference type="Gene3D" id="3.90.215.10">
    <property type="entry name" value="Gamma Fibrinogen, chain A, domain 1"/>
    <property type="match status" value="1"/>
</dbReference>
<dbReference type="InterPro" id="IPR014716">
    <property type="entry name" value="Fibrinogen_a/b/g_C_1"/>
</dbReference>
<dbReference type="InterPro" id="IPR050373">
    <property type="entry name" value="Fibrinogen_C-term_domain"/>
</dbReference>
<dbReference type="GeneID" id="117565222"/>
<keyword evidence="3" id="KW-1185">Reference proteome</keyword>